<dbReference type="PANTHER" id="PTHR13190:SF1">
    <property type="entry name" value="AUTOPHAGY-RELATED 2, ISOFORM A"/>
    <property type="match status" value="1"/>
</dbReference>
<evidence type="ECO:0000256" key="1">
    <source>
        <dbReference type="ARBA" id="ARBA00004406"/>
    </source>
</evidence>
<evidence type="ECO:0000313" key="14">
    <source>
        <dbReference type="Proteomes" id="UP000005237"/>
    </source>
</evidence>
<reference evidence="13" key="2">
    <citation type="submission" date="2022-06" db="UniProtKB">
        <authorList>
            <consortium name="EnsemblMetazoa"/>
        </authorList>
    </citation>
    <scope>IDENTIFICATION</scope>
    <source>
        <strain evidence="13">DF5081</strain>
    </source>
</reference>
<evidence type="ECO:0000256" key="12">
    <source>
        <dbReference type="SAM" id="MobiDB-lite"/>
    </source>
</evidence>
<evidence type="ECO:0000256" key="7">
    <source>
        <dbReference type="ARBA" id="ARBA00023006"/>
    </source>
</evidence>
<proteinExistence type="inferred from homology"/>
<evidence type="ECO:0000256" key="9">
    <source>
        <dbReference type="ARBA" id="ARBA00023136"/>
    </source>
</evidence>
<dbReference type="Pfam" id="PF13329">
    <property type="entry name" value="ATG2_CAD"/>
    <property type="match status" value="3"/>
</dbReference>
<keyword evidence="7" id="KW-0072">Autophagy</keyword>
<comment type="catalytic activity">
    <reaction evidence="11">
        <text>a 1,2-diacyl-sn-glycero-3-phosphoethanolamine(in) = a 1,2-diacyl-sn-glycero-3-phosphoethanolamine(out)</text>
        <dbReference type="Rhea" id="RHEA:38895"/>
        <dbReference type="ChEBI" id="CHEBI:64612"/>
    </reaction>
</comment>
<keyword evidence="8" id="KW-0445">Lipid transport</keyword>
<sequence length="2287" mass="255823">MMLQRYMGAYLDNNLSVDQLSLELANGNLELECLYMNTKAISQILSQSGVPLKLADGYLGKIKIEIPWLRLMTDPTKMHIEELQLTFRGADVVKQDGVDKETIASMVGSIINSLNSEDMAKSIFDEVSKGNNMISELLGSDDTADIFSGLIDAVYSRFCLTVNKLTIRLENSPKEGSEMACAIEVHIETLSFMDEQMRSCEMDNTNATDLVTTQPHGVGATTNLSKTITLKGISIHTDIFSNISDGQGDEEDILITSMHIRREKAKQQSPVKSAQNSLHPEMFTSAMSDMDAFHSCYDKFPVTPSTPASPDQLEPLRHAPAEPSLFSDPIKCAEVIGDITCVFKSKSGENDVSLAEINEKKVDIEFFIKGFHVFATPSQIEIVKRLISSITAPKEIVILQQGKPMDREDYENMTKNMEQNQVPDAPLGNNSFGSNWNHGEVFTEFESLKASKQKDKSSDKEFKTLKPESIKEEATLKVQLGTFLMYIPHVDYLSSEYALQHGGYANCLDLLKKEANTFFKTIEGFSFVSKHGLDKIRLTADSFYPKDHLRIVGGSIGLTGTSKKVANVFSAQSRLVATYFDMLEYLTPESVPGQKEPTRIGLLDYTEQENVERDPNFKLILTTSSENKGVTKVDVYLGACTTELDLSIIDRISNLIVTKPFFDEVSQKHSKQNRVPQLKDDIYGDTAFEDDVKTKTLINLKCPNWRVDLRIPKADLRDPSGSRLPFAQRHVHNEFIRLGITDIDIAIPIENEVSLIEILCGEMCGDFCGDNLNIPSEQKRFLFANRTGFEKINLKLVLNPKTRKLLGPARKSSPSGIPDIMLKSMSADIMMAHPKKEGPFSKIPRSYCSHGGDDKEEIIQAGTRKEILKFQEECENFAATLMYFTVPSLKLHIPEKSYLEVLYNRLVNDLALFQPAAPAFRVVPEVPGKLQPLDSFQECVSPKHYAESEHSDLEDEIPTLRNSVESLDFDREVPHTFVLTLNANKCVVLCNTSVKEDEKEAQPSQVSLDLEKVHIGTTAGYHGDINHTFFHFTSSKAAVGCLDVTKEARMPNSINMKDFGKWSKDLTQLEYVATTDELSTGSTEDAFAVALHMNFKPDENVKDVLLGIALRNSQFQARPFKSWSNFWMTQLAEHFTLQDYAIPGYELPQISTDLHICFENAIVGYDHAWLNPESKLKLRAALGQCNLSSSIVSDMSISKTLCIFENCRLYMCRDSLNNAVRFEGISAPKVSSKKFIPFLDIGSVQLDILFAVGENHDQRTSPAFEIRCQNDIIKAWACADSLAAFIKMILEYTSEEKSTVKTSDSNQSDEMEQSTRNEDINKSVAGESIWSDASTGSKQVQKMSTGAPLSDDVEKRMQAIIQEAVREESLGIAIGEDAVQEFSMTPSKRNLNESNDSFEHVAHRNFKQTDDEFCMVDDTVFGSGITITPGDSRIRDIPGGWSIEDQFPVKGEFHTLIDDFGNDELYQQMAGRMNPALRYLLKDVTIQLSLYAGNDLSTFASPSKTYCTEEYRNGRGPEQRIEENSHGGPNRDHSAFVTLELTKITYLKQIFEKNVPLLSTTLFQIGDVIIKDRVRASTIQEMLYQFSCASNPRRTGTPILSVRMSETHSREGKMRVSMLPIKINVDQDTLEFLTDYFEETFKLLDLPKHQMSVPQLIQKPVIEVPAEITPMKHTPKNSVSSTEDEVPRIYPTVPNSPLTLEPLKPSPVKPATPLGDLSYLEKISQNHQSPVKRPIIDAPLTASAISIGAMFESPRNSRQSNELEEQGDIDPTEMRSIAEEIEMLDKIEKRPMLSSHSSLDSESNENVSDVEELPFAPKRSQAAKFSPLNSGDLGDLTGDWTDDDNIAYTTCIYQNEPLYQEAAGLDCGISPIKKKHYEKPTTKQTLYDFDDYECPDAPVTSSPVRSSRNLKMKAERLSPLKMPQPLSNDDILMRSTMMGSVHPSQSVHNLVDTSDDQDEEEHGNFLDSIDDDENESEKQKVEQEMEDQKVEDAATLSHEIQEGVERGETFYKQFVFSPSVNIYVDYQGKRKISVEKAGALVGLLMAFGQLNQMPIQLREINCRTGLLGTGRCLQHAVSEWSGDLLTNMPSVIASYGPISPLVQIGRGVVDLFWMPVAEFRKPDGNVVKGMQRGVGSFSVSSAAGLVGMAQTVTGFVQSIAEMTMREMKPDDPSTRRAAVRRYNRNHGMNPTDVRHSLQLAYGILYDGYHQTRDDLELAAQEDRASGNSVIRSAFRYAVPTFLGPVVMATQVTYQLLGGLRNQLRPDAYQDERRKWGEKDVPGGVHHK</sequence>
<keyword evidence="6" id="KW-0256">Endoplasmic reticulum</keyword>
<evidence type="ECO:0000256" key="6">
    <source>
        <dbReference type="ARBA" id="ARBA00022824"/>
    </source>
</evidence>
<evidence type="ECO:0000313" key="13">
    <source>
        <dbReference type="EnsemblMetazoa" id="CJA13429.1"/>
    </source>
</evidence>
<dbReference type="PANTHER" id="PTHR13190">
    <property type="entry name" value="AUTOPHAGY-RELATED 2, ISOFORM A"/>
    <property type="match status" value="1"/>
</dbReference>
<keyword evidence="14" id="KW-1185">Reference proteome</keyword>
<dbReference type="GO" id="GO:0061723">
    <property type="term" value="P:glycophagy"/>
    <property type="evidence" value="ECO:0007669"/>
    <property type="project" value="TreeGrafter"/>
</dbReference>
<protein>
    <recommendedName>
        <fullName evidence="4">Autophagy-related protein 2</fullName>
    </recommendedName>
</protein>
<feature type="region of interest" description="Disordered" evidence="12">
    <location>
        <begin position="1297"/>
        <end position="1351"/>
    </location>
</feature>
<evidence type="ECO:0000256" key="11">
    <source>
        <dbReference type="ARBA" id="ARBA00024615"/>
    </source>
</evidence>
<dbReference type="InterPro" id="IPR026849">
    <property type="entry name" value="ATG2"/>
</dbReference>
<organism evidence="13 14">
    <name type="scientific">Caenorhabditis japonica</name>
    <dbReference type="NCBI Taxonomy" id="281687"/>
    <lineage>
        <taxon>Eukaryota</taxon>
        <taxon>Metazoa</taxon>
        <taxon>Ecdysozoa</taxon>
        <taxon>Nematoda</taxon>
        <taxon>Chromadorea</taxon>
        <taxon>Rhabditida</taxon>
        <taxon>Rhabditina</taxon>
        <taxon>Rhabditomorpha</taxon>
        <taxon>Rhabditoidea</taxon>
        <taxon>Rhabditidae</taxon>
        <taxon>Peloderinae</taxon>
        <taxon>Caenorhabditis</taxon>
    </lineage>
</organism>
<reference evidence="14" key="1">
    <citation type="submission" date="2010-08" db="EMBL/GenBank/DDBJ databases">
        <authorList>
            <consortium name="Caenorhabditis japonica Sequencing Consortium"/>
            <person name="Wilson R.K."/>
        </authorList>
    </citation>
    <scope>NUCLEOTIDE SEQUENCE [LARGE SCALE GENOMIC DNA]</scope>
    <source>
        <strain evidence="14">DF5081</strain>
    </source>
</reference>
<evidence type="ECO:0000256" key="3">
    <source>
        <dbReference type="ARBA" id="ARBA00009714"/>
    </source>
</evidence>
<evidence type="ECO:0000256" key="10">
    <source>
        <dbReference type="ARBA" id="ARBA00024479"/>
    </source>
</evidence>
<keyword evidence="5" id="KW-0813">Transport</keyword>
<dbReference type="GO" id="GO:0000422">
    <property type="term" value="P:autophagy of mitochondrion"/>
    <property type="evidence" value="ECO:0007669"/>
    <property type="project" value="TreeGrafter"/>
</dbReference>
<dbReference type="GO" id="GO:0032266">
    <property type="term" value="F:phosphatidylinositol-3-phosphate binding"/>
    <property type="evidence" value="ECO:0007669"/>
    <property type="project" value="TreeGrafter"/>
</dbReference>
<feature type="compositionally biased region" description="Low complexity" evidence="12">
    <location>
        <begin position="1793"/>
        <end position="1807"/>
    </location>
</feature>
<feature type="compositionally biased region" description="Basic and acidic residues" evidence="12">
    <location>
        <begin position="1976"/>
        <end position="1990"/>
    </location>
</feature>
<dbReference type="GO" id="GO:0000045">
    <property type="term" value="P:autophagosome assembly"/>
    <property type="evidence" value="ECO:0007669"/>
    <property type="project" value="TreeGrafter"/>
</dbReference>
<evidence type="ECO:0000256" key="8">
    <source>
        <dbReference type="ARBA" id="ARBA00023055"/>
    </source>
</evidence>
<dbReference type="GO" id="GO:0034045">
    <property type="term" value="C:phagophore assembly site membrane"/>
    <property type="evidence" value="ECO:0007669"/>
    <property type="project" value="UniProtKB-SubCell"/>
</dbReference>
<feature type="region of interest" description="Disordered" evidence="12">
    <location>
        <begin position="1751"/>
        <end position="1774"/>
    </location>
</feature>
<dbReference type="GO" id="GO:0061908">
    <property type="term" value="C:phagophore"/>
    <property type="evidence" value="ECO:0007669"/>
    <property type="project" value="TreeGrafter"/>
</dbReference>
<feature type="compositionally biased region" description="Polar residues" evidence="12">
    <location>
        <begin position="1942"/>
        <end position="1952"/>
    </location>
</feature>
<feature type="compositionally biased region" description="Polar residues" evidence="12">
    <location>
        <begin position="1331"/>
        <end position="1344"/>
    </location>
</feature>
<evidence type="ECO:0000256" key="4">
    <source>
        <dbReference type="ARBA" id="ARBA00018070"/>
    </source>
</evidence>
<feature type="region of interest" description="Disordered" evidence="12">
    <location>
        <begin position="1942"/>
        <end position="1990"/>
    </location>
</feature>
<keyword evidence="9" id="KW-0472">Membrane</keyword>
<dbReference type="GO" id="GO:0034727">
    <property type="term" value="P:piecemeal microautophagy of the nucleus"/>
    <property type="evidence" value="ECO:0007669"/>
    <property type="project" value="TreeGrafter"/>
</dbReference>
<feature type="compositionally biased region" description="Acidic residues" evidence="12">
    <location>
        <begin position="1762"/>
        <end position="1771"/>
    </location>
</feature>
<name>A0A8R1I3H3_CAEJA</name>
<dbReference type="GO" id="GO:0006869">
    <property type="term" value="P:lipid transport"/>
    <property type="evidence" value="ECO:0007669"/>
    <property type="project" value="UniProtKB-KW"/>
</dbReference>
<comment type="catalytic activity">
    <reaction evidence="10">
        <text>a 1,2-diacyl-sn-glycero-3-phospho-L-serine(in) = a 1,2-diacyl-sn-glycero-3-phospho-L-serine(out)</text>
        <dbReference type="Rhea" id="RHEA:38663"/>
        <dbReference type="ChEBI" id="CHEBI:57262"/>
    </reaction>
</comment>
<dbReference type="GO" id="GO:0005789">
    <property type="term" value="C:endoplasmic reticulum membrane"/>
    <property type="evidence" value="ECO:0007669"/>
    <property type="project" value="UniProtKB-SubCell"/>
</dbReference>
<comment type="subcellular location">
    <subcellularLocation>
        <location evidence="1">Endoplasmic reticulum membrane</location>
        <topology evidence="1">Peripheral membrane protein</topology>
    </subcellularLocation>
    <subcellularLocation>
        <location evidence="2">Preautophagosomal structure membrane</location>
        <topology evidence="2">Peripheral membrane protein</topology>
    </subcellularLocation>
</comment>
<feature type="region of interest" description="Disordered" evidence="12">
    <location>
        <begin position="1510"/>
        <end position="1532"/>
    </location>
</feature>
<dbReference type="GO" id="GO:0061709">
    <property type="term" value="P:reticulophagy"/>
    <property type="evidence" value="ECO:0007669"/>
    <property type="project" value="TreeGrafter"/>
</dbReference>
<evidence type="ECO:0000256" key="2">
    <source>
        <dbReference type="ARBA" id="ARBA00004623"/>
    </source>
</evidence>
<dbReference type="EnsemblMetazoa" id="CJA13429.1">
    <property type="protein sequence ID" value="CJA13429.1"/>
    <property type="gene ID" value="WBGene00132633"/>
</dbReference>
<dbReference type="Proteomes" id="UP000005237">
    <property type="component" value="Unassembled WGS sequence"/>
</dbReference>
<evidence type="ECO:0000256" key="5">
    <source>
        <dbReference type="ARBA" id="ARBA00022448"/>
    </source>
</evidence>
<dbReference type="GO" id="GO:0043495">
    <property type="term" value="F:protein-membrane adaptor activity"/>
    <property type="evidence" value="ECO:0007669"/>
    <property type="project" value="TreeGrafter"/>
</dbReference>
<accession>A0A8R1I3H3</accession>
<feature type="region of interest" description="Disordered" evidence="12">
    <location>
        <begin position="1792"/>
        <end position="1811"/>
    </location>
</feature>
<dbReference type="GO" id="GO:0010508">
    <property type="term" value="P:positive regulation of autophagy"/>
    <property type="evidence" value="ECO:0007669"/>
    <property type="project" value="EnsemblMetazoa"/>
</dbReference>
<comment type="similarity">
    <text evidence="3">Belongs to the ATG2 family.</text>
</comment>